<dbReference type="Proteomes" id="UP000193685">
    <property type="component" value="Unassembled WGS sequence"/>
</dbReference>
<evidence type="ECO:0000256" key="7">
    <source>
        <dbReference type="RuleBase" id="RU367025"/>
    </source>
</evidence>
<protein>
    <recommendedName>
        <fullName evidence="7">Pre-mRNA-splicing factor 38</fullName>
    </recommendedName>
</protein>
<evidence type="ECO:0000256" key="5">
    <source>
        <dbReference type="ARBA" id="ARBA00023187"/>
    </source>
</evidence>
<dbReference type="GO" id="GO:0000398">
    <property type="term" value="P:mRNA splicing, via spliceosome"/>
    <property type="evidence" value="ECO:0007669"/>
    <property type="project" value="UniProtKB-UniRule"/>
</dbReference>
<comment type="function">
    <text evidence="7">Required for pre-mRNA splicing.</text>
</comment>
<gene>
    <name evidence="8" type="ORF">BCR37DRAFT_332016</name>
</gene>
<dbReference type="GeneID" id="63783645"/>
<organism evidence="8 9">
    <name type="scientific">Protomyces lactucae-debilis</name>
    <dbReference type="NCBI Taxonomy" id="2754530"/>
    <lineage>
        <taxon>Eukaryota</taxon>
        <taxon>Fungi</taxon>
        <taxon>Dikarya</taxon>
        <taxon>Ascomycota</taxon>
        <taxon>Taphrinomycotina</taxon>
        <taxon>Taphrinomycetes</taxon>
        <taxon>Taphrinales</taxon>
        <taxon>Protomycetaceae</taxon>
        <taxon>Protomyces</taxon>
    </lineage>
</organism>
<sequence>TTIHGVNPAFLIETILRERILDSLYYKDQCFGLTAATILDRIVELTYVGGSYGASRPTEFICLVLKLLQLLPEREIVLAYLQDTSFKYLRILAAFYVRLTFPAKLVYETLEPLLLDKRKIRVRNAAGGWRIEHVDEIVDRLLTEARVFDVALPNLMARTLLEDLDELEPRVSPLQAELEASDE</sequence>
<dbReference type="OrthoDB" id="190958at2759"/>
<dbReference type="PANTHER" id="PTHR23142">
    <property type="entry name" value="PRE-MRNA-SPLICING FACTOR 38A-RELATED"/>
    <property type="match status" value="1"/>
</dbReference>
<dbReference type="GO" id="GO:0005681">
    <property type="term" value="C:spliceosomal complex"/>
    <property type="evidence" value="ECO:0007669"/>
    <property type="project" value="UniProtKB-KW"/>
</dbReference>
<dbReference type="RefSeq" id="XP_040724845.1">
    <property type="nucleotide sequence ID" value="XM_040867046.1"/>
</dbReference>
<evidence type="ECO:0000256" key="2">
    <source>
        <dbReference type="ARBA" id="ARBA00006164"/>
    </source>
</evidence>
<evidence type="ECO:0000256" key="1">
    <source>
        <dbReference type="ARBA" id="ARBA00004123"/>
    </source>
</evidence>
<dbReference type="EMBL" id="MCFI01000011">
    <property type="protein sequence ID" value="ORY81469.1"/>
    <property type="molecule type" value="Genomic_DNA"/>
</dbReference>
<proteinExistence type="inferred from homology"/>
<feature type="non-terminal residue" evidence="8">
    <location>
        <position position="183"/>
    </location>
</feature>
<dbReference type="OMA" id="GEHFKYL"/>
<evidence type="ECO:0000256" key="3">
    <source>
        <dbReference type="ARBA" id="ARBA00022664"/>
    </source>
</evidence>
<name>A0A1Y2FC18_PROLT</name>
<evidence type="ECO:0000256" key="4">
    <source>
        <dbReference type="ARBA" id="ARBA00022728"/>
    </source>
</evidence>
<accession>A0A1Y2FC18</accession>
<keyword evidence="3 7" id="KW-0507">mRNA processing</keyword>
<reference evidence="8 9" key="1">
    <citation type="submission" date="2016-07" db="EMBL/GenBank/DDBJ databases">
        <title>Pervasive Adenine N6-methylation of Active Genes in Fungi.</title>
        <authorList>
            <consortium name="DOE Joint Genome Institute"/>
            <person name="Mondo S.J."/>
            <person name="Dannebaum R.O."/>
            <person name="Kuo R.C."/>
            <person name="Labutti K."/>
            <person name="Haridas S."/>
            <person name="Kuo A."/>
            <person name="Salamov A."/>
            <person name="Ahrendt S.R."/>
            <person name="Lipzen A."/>
            <person name="Sullivan W."/>
            <person name="Andreopoulos W.B."/>
            <person name="Clum A."/>
            <person name="Lindquist E."/>
            <person name="Daum C."/>
            <person name="Ramamoorthy G.K."/>
            <person name="Gryganskyi A."/>
            <person name="Culley D."/>
            <person name="Magnuson J.K."/>
            <person name="James T.Y."/>
            <person name="O'Malley M.A."/>
            <person name="Stajich J.E."/>
            <person name="Spatafora J.W."/>
            <person name="Visel A."/>
            <person name="Grigoriev I.V."/>
        </authorList>
    </citation>
    <scope>NUCLEOTIDE SEQUENCE [LARGE SCALE GENOMIC DNA]</scope>
    <source>
        <strain evidence="8 9">12-1054</strain>
    </source>
</reference>
<keyword evidence="5 7" id="KW-0508">mRNA splicing</keyword>
<keyword evidence="9" id="KW-1185">Reference proteome</keyword>
<comment type="caution">
    <text evidence="8">The sequence shown here is derived from an EMBL/GenBank/DDBJ whole genome shotgun (WGS) entry which is preliminary data.</text>
</comment>
<comment type="similarity">
    <text evidence="2 7">Belongs to the PRP38 family.</text>
</comment>
<feature type="non-terminal residue" evidence="8">
    <location>
        <position position="1"/>
    </location>
</feature>
<evidence type="ECO:0000313" key="9">
    <source>
        <dbReference type="Proteomes" id="UP000193685"/>
    </source>
</evidence>
<dbReference type="AlphaFoldDB" id="A0A1Y2FC18"/>
<dbReference type="STRING" id="56484.A0A1Y2FC18"/>
<keyword evidence="4 7" id="KW-0747">Spliceosome</keyword>
<evidence type="ECO:0000313" key="8">
    <source>
        <dbReference type="EMBL" id="ORY81469.1"/>
    </source>
</evidence>
<evidence type="ECO:0000256" key="6">
    <source>
        <dbReference type="ARBA" id="ARBA00023242"/>
    </source>
</evidence>
<dbReference type="Pfam" id="PF03371">
    <property type="entry name" value="PRP38"/>
    <property type="match status" value="1"/>
</dbReference>
<dbReference type="InterPro" id="IPR005037">
    <property type="entry name" value="PRP38"/>
</dbReference>
<keyword evidence="6 7" id="KW-0539">Nucleus</keyword>
<comment type="subcellular location">
    <subcellularLocation>
        <location evidence="1 7">Nucleus</location>
    </subcellularLocation>
</comment>